<evidence type="ECO:0000256" key="1">
    <source>
        <dbReference type="ARBA" id="ARBA00007870"/>
    </source>
</evidence>
<accession>A0A9W8LG86</accession>
<name>A0A9W8LG86_9FUNG</name>
<dbReference type="GO" id="GO:0015940">
    <property type="term" value="P:pantothenate biosynthetic process"/>
    <property type="evidence" value="ECO:0007669"/>
    <property type="project" value="InterPro"/>
</dbReference>
<protein>
    <recommendedName>
        <fullName evidence="4">2-dehydropantoate 2-reductase</fullName>
        <ecNumber evidence="4">1.1.1.169</ecNumber>
    </recommendedName>
    <alternativeName>
        <fullName evidence="4">Ketopantoate reductase</fullName>
    </alternativeName>
</protein>
<dbReference type="Pfam" id="PF02558">
    <property type="entry name" value="ApbA"/>
    <property type="match status" value="1"/>
</dbReference>
<dbReference type="SUPFAM" id="SSF48179">
    <property type="entry name" value="6-phosphogluconate dehydrogenase C-terminal domain-like"/>
    <property type="match status" value="1"/>
</dbReference>
<dbReference type="Pfam" id="PF08546">
    <property type="entry name" value="ApbA_C"/>
    <property type="match status" value="1"/>
</dbReference>
<dbReference type="EC" id="1.1.1.169" evidence="4"/>
<dbReference type="GO" id="GO:0008677">
    <property type="term" value="F:2-dehydropantoate 2-reductase activity"/>
    <property type="evidence" value="ECO:0007669"/>
    <property type="project" value="UniProtKB-EC"/>
</dbReference>
<dbReference type="InterPro" id="IPR008927">
    <property type="entry name" value="6-PGluconate_DH-like_C_sf"/>
</dbReference>
<keyword evidence="8" id="KW-1185">Reference proteome</keyword>
<evidence type="ECO:0000313" key="8">
    <source>
        <dbReference type="Proteomes" id="UP001140172"/>
    </source>
</evidence>
<dbReference type="EMBL" id="JANBUM010000337">
    <property type="protein sequence ID" value="KAJ2778684.1"/>
    <property type="molecule type" value="Genomic_DNA"/>
</dbReference>
<evidence type="ECO:0000256" key="4">
    <source>
        <dbReference type="RuleBase" id="RU362068"/>
    </source>
</evidence>
<dbReference type="InterPro" id="IPR013328">
    <property type="entry name" value="6PGD_dom2"/>
</dbReference>
<evidence type="ECO:0000259" key="5">
    <source>
        <dbReference type="Pfam" id="PF02558"/>
    </source>
</evidence>
<reference evidence="7" key="1">
    <citation type="submission" date="2022-07" db="EMBL/GenBank/DDBJ databases">
        <title>Phylogenomic reconstructions and comparative analyses of Kickxellomycotina fungi.</title>
        <authorList>
            <person name="Reynolds N.K."/>
            <person name="Stajich J.E."/>
            <person name="Barry K."/>
            <person name="Grigoriev I.V."/>
            <person name="Crous P."/>
            <person name="Smith M.E."/>
        </authorList>
    </citation>
    <scope>NUCLEOTIDE SEQUENCE</scope>
    <source>
        <strain evidence="7">BCRC 34489</strain>
    </source>
</reference>
<dbReference type="FunFam" id="1.10.1040.10:FF:000017">
    <property type="entry name" value="2-dehydropantoate 2-reductase"/>
    <property type="match status" value="1"/>
</dbReference>
<keyword evidence="2 4" id="KW-0521">NADP</keyword>
<comment type="function">
    <text evidence="4">Catalyzes the NADPH-dependent reduction of ketopantoate into pantoic acid.</text>
</comment>
<keyword evidence="3 4" id="KW-0560">Oxidoreductase</keyword>
<dbReference type="InterPro" id="IPR036291">
    <property type="entry name" value="NAD(P)-bd_dom_sf"/>
</dbReference>
<dbReference type="Gene3D" id="3.40.50.720">
    <property type="entry name" value="NAD(P)-binding Rossmann-like Domain"/>
    <property type="match status" value="1"/>
</dbReference>
<feature type="domain" description="Ketopantoate reductase N-terminal" evidence="5">
    <location>
        <begin position="13"/>
        <end position="164"/>
    </location>
</feature>
<dbReference type="NCBIfam" id="TIGR00745">
    <property type="entry name" value="apbA_panE"/>
    <property type="match status" value="1"/>
</dbReference>
<comment type="similarity">
    <text evidence="1 4">Belongs to the ketopantoate reductase family.</text>
</comment>
<comment type="catalytic activity">
    <reaction evidence="4">
        <text>(R)-pantoate + NADP(+) = 2-dehydropantoate + NADPH + H(+)</text>
        <dbReference type="Rhea" id="RHEA:16233"/>
        <dbReference type="ChEBI" id="CHEBI:11561"/>
        <dbReference type="ChEBI" id="CHEBI:15378"/>
        <dbReference type="ChEBI" id="CHEBI:15980"/>
        <dbReference type="ChEBI" id="CHEBI:57783"/>
        <dbReference type="ChEBI" id="CHEBI:58349"/>
        <dbReference type="EC" id="1.1.1.169"/>
    </reaction>
</comment>
<dbReference type="InterPro" id="IPR013332">
    <property type="entry name" value="KPR_N"/>
</dbReference>
<evidence type="ECO:0000259" key="6">
    <source>
        <dbReference type="Pfam" id="PF08546"/>
    </source>
</evidence>
<dbReference type="InterPro" id="IPR003710">
    <property type="entry name" value="ApbA"/>
</dbReference>
<gene>
    <name evidence="7" type="ORF">GGI15_004105</name>
</gene>
<dbReference type="SUPFAM" id="SSF51735">
    <property type="entry name" value="NAD(P)-binding Rossmann-fold domains"/>
    <property type="match status" value="1"/>
</dbReference>
<dbReference type="Gene3D" id="1.10.1040.10">
    <property type="entry name" value="N-(1-d-carboxylethyl)-l-norvaline Dehydrogenase, domain 2"/>
    <property type="match status" value="1"/>
</dbReference>
<evidence type="ECO:0000313" key="7">
    <source>
        <dbReference type="EMBL" id="KAJ2778684.1"/>
    </source>
</evidence>
<comment type="caution">
    <text evidence="7">The sequence shown here is derived from an EMBL/GenBank/DDBJ whole genome shotgun (WGS) entry which is preliminary data.</text>
</comment>
<dbReference type="PANTHER" id="PTHR21708">
    <property type="entry name" value="PROBABLE 2-DEHYDROPANTOATE 2-REDUCTASE"/>
    <property type="match status" value="1"/>
</dbReference>
<dbReference type="OrthoDB" id="3609at2759"/>
<dbReference type="InterPro" id="IPR013752">
    <property type="entry name" value="KPA_reductase"/>
</dbReference>
<dbReference type="AlphaFoldDB" id="A0A9W8LG86"/>
<feature type="domain" description="Ketopantoate reductase C-terminal" evidence="6">
    <location>
        <begin position="187"/>
        <end position="314"/>
    </location>
</feature>
<evidence type="ECO:0000256" key="3">
    <source>
        <dbReference type="ARBA" id="ARBA00023002"/>
    </source>
</evidence>
<sequence length="321" mass="35029">MSSDCDSSSPVKVLVVGTGALGSVYAWRLQTSGQVEITAVCRSNYNVVSTKGFEIQSKLFGTHTFKPSKVVRTVDEATETYDYILICTKALPNLSDNSSIITSAVRSPTTAIVLIQNGIGIEDPFVARFPANPVISVVAYIDASQPENGLIEHGTNVGLVMGAHPLSASLAQIWNATGVKCLVTEKIQAFRWLKLVWNASFNTISVVSGGNDTRRMLENPACRKLIRDVMGEVYRLGEAAVGEKLPVFMGIENPDMYLAYTEREDSTVWPSMLMDFKAGRPMEHAVILGRPLEIAQELGVDVPRLEAIHALLVMVEKQRQG</sequence>
<dbReference type="PANTHER" id="PTHR21708:SF25">
    <property type="entry name" value="PROTEIN PAM1-RELATED"/>
    <property type="match status" value="1"/>
</dbReference>
<evidence type="ECO:0000256" key="2">
    <source>
        <dbReference type="ARBA" id="ARBA00022857"/>
    </source>
</evidence>
<dbReference type="GO" id="GO:0005737">
    <property type="term" value="C:cytoplasm"/>
    <property type="evidence" value="ECO:0007669"/>
    <property type="project" value="TreeGrafter"/>
</dbReference>
<proteinExistence type="inferred from homology"/>
<dbReference type="Proteomes" id="UP001140172">
    <property type="component" value="Unassembled WGS sequence"/>
</dbReference>
<dbReference type="InterPro" id="IPR051402">
    <property type="entry name" value="KPR-Related"/>
</dbReference>
<organism evidence="7 8">
    <name type="scientific">Coemansia interrupta</name>
    <dbReference type="NCBI Taxonomy" id="1126814"/>
    <lineage>
        <taxon>Eukaryota</taxon>
        <taxon>Fungi</taxon>
        <taxon>Fungi incertae sedis</taxon>
        <taxon>Zoopagomycota</taxon>
        <taxon>Kickxellomycotina</taxon>
        <taxon>Kickxellomycetes</taxon>
        <taxon>Kickxellales</taxon>
        <taxon>Kickxellaceae</taxon>
        <taxon>Coemansia</taxon>
    </lineage>
</organism>